<dbReference type="InterPro" id="IPR045296">
    <property type="entry name" value="Complex1_LYR_ETFRF1_LYRM5"/>
</dbReference>
<dbReference type="GO" id="GO:0022904">
    <property type="term" value="P:respiratory electron transport chain"/>
    <property type="evidence" value="ECO:0007669"/>
    <property type="project" value="TreeGrafter"/>
</dbReference>
<reference evidence="2 3" key="1">
    <citation type="submission" date="2017-03" db="EMBL/GenBank/DDBJ databases">
        <title>Genomes of endolithic fungi from Antarctica.</title>
        <authorList>
            <person name="Coleine C."/>
            <person name="Masonjones S."/>
            <person name="Stajich J.E."/>
        </authorList>
    </citation>
    <scope>NUCLEOTIDE SEQUENCE [LARGE SCALE GENOMIC DNA]</scope>
    <source>
        <strain evidence="2 3">CCFEE 6314</strain>
    </source>
</reference>
<organism evidence="2 3">
    <name type="scientific">Exophiala mesophila</name>
    <name type="common">Black yeast-like fungus</name>
    <dbReference type="NCBI Taxonomy" id="212818"/>
    <lineage>
        <taxon>Eukaryota</taxon>
        <taxon>Fungi</taxon>
        <taxon>Dikarya</taxon>
        <taxon>Ascomycota</taxon>
        <taxon>Pezizomycotina</taxon>
        <taxon>Eurotiomycetes</taxon>
        <taxon>Chaetothyriomycetidae</taxon>
        <taxon>Chaetothyriales</taxon>
        <taxon>Herpotrichiellaceae</taxon>
        <taxon>Exophiala</taxon>
    </lineage>
</organism>
<dbReference type="VEuPathDB" id="FungiDB:PV10_07142"/>
<evidence type="ECO:0000256" key="1">
    <source>
        <dbReference type="ARBA" id="ARBA00009508"/>
    </source>
</evidence>
<dbReference type="Pfam" id="PF13233">
    <property type="entry name" value="Complex1_LYR_2"/>
    <property type="match status" value="1"/>
</dbReference>
<dbReference type="GO" id="GO:0005739">
    <property type="term" value="C:mitochondrion"/>
    <property type="evidence" value="ECO:0007669"/>
    <property type="project" value="TreeGrafter"/>
</dbReference>
<comment type="caution">
    <text evidence="2">The sequence shown here is derived from an EMBL/GenBank/DDBJ whole genome shotgun (WGS) entry which is preliminary data.</text>
</comment>
<dbReference type="InterPro" id="IPR052000">
    <property type="entry name" value="ETFRF1"/>
</dbReference>
<dbReference type="OrthoDB" id="10258445at2759"/>
<gene>
    <name evidence="2" type="ORF">B0A52_01776</name>
</gene>
<name>A0A438NFY7_EXOME</name>
<protein>
    <submittedName>
        <fullName evidence="2">Uncharacterized protein</fullName>
    </submittedName>
</protein>
<accession>A0A438NFY7</accession>
<dbReference type="PANTHER" id="PTHR21024">
    <property type="entry name" value="GROWTH HORMONE-INDUCIBLE SOLUBLE PROTEIN-RELATED"/>
    <property type="match status" value="1"/>
</dbReference>
<proteinExistence type="inferred from homology"/>
<dbReference type="GO" id="GO:0090324">
    <property type="term" value="P:negative regulation of oxidative phosphorylation"/>
    <property type="evidence" value="ECO:0007669"/>
    <property type="project" value="InterPro"/>
</dbReference>
<dbReference type="PANTHER" id="PTHR21024:SF0">
    <property type="entry name" value="ELECTRON TRANSFER FLAVOPROTEIN REGULATORY FACTOR 1"/>
    <property type="match status" value="1"/>
</dbReference>
<dbReference type="EMBL" id="NAJM01000004">
    <property type="protein sequence ID" value="RVX74649.1"/>
    <property type="molecule type" value="Genomic_DNA"/>
</dbReference>
<comment type="similarity">
    <text evidence="1">Belongs to the complex I LYR family.</text>
</comment>
<evidence type="ECO:0000313" key="2">
    <source>
        <dbReference type="EMBL" id="RVX74649.1"/>
    </source>
</evidence>
<dbReference type="AlphaFoldDB" id="A0A438NFY7"/>
<evidence type="ECO:0000313" key="3">
    <source>
        <dbReference type="Proteomes" id="UP000288859"/>
    </source>
</evidence>
<sequence>MNVELRRQVINVYKELLEMGKHYPLGYEYYRNRLHKAFMSQANLRDEEKIREGIKRAEFVKKEIEALYFLKKYRSMKQRYA</sequence>
<dbReference type="Proteomes" id="UP000288859">
    <property type="component" value="Unassembled WGS sequence"/>
</dbReference>
<dbReference type="CDD" id="cd20265">
    <property type="entry name" value="Complex1_LYR_ETFRF1_LYRM5"/>
    <property type="match status" value="1"/>
</dbReference>